<dbReference type="GO" id="GO:0006754">
    <property type="term" value="P:ATP biosynthetic process"/>
    <property type="evidence" value="ECO:0007669"/>
    <property type="project" value="TreeGrafter"/>
</dbReference>
<dbReference type="EMBL" id="CAJVCH010012935">
    <property type="protein sequence ID" value="CAG7673445.1"/>
    <property type="molecule type" value="Genomic_DNA"/>
</dbReference>
<dbReference type="AlphaFoldDB" id="A0A8J2J1V5"/>
<dbReference type="Proteomes" id="UP000708208">
    <property type="component" value="Unassembled WGS sequence"/>
</dbReference>
<dbReference type="OrthoDB" id="276276at2759"/>
<dbReference type="InterPro" id="IPR000086">
    <property type="entry name" value="NUDIX_hydrolase_dom"/>
</dbReference>
<dbReference type="InterPro" id="IPR051325">
    <property type="entry name" value="Nudix_hydrolase_domain"/>
</dbReference>
<evidence type="ECO:0000313" key="5">
    <source>
        <dbReference type="Proteomes" id="UP000708208"/>
    </source>
</evidence>
<evidence type="ECO:0000256" key="2">
    <source>
        <dbReference type="SAM" id="SignalP"/>
    </source>
</evidence>
<dbReference type="PROSITE" id="PS00893">
    <property type="entry name" value="NUDIX_BOX"/>
    <property type="match status" value="1"/>
</dbReference>
<dbReference type="PROSITE" id="PS51462">
    <property type="entry name" value="NUDIX"/>
    <property type="match status" value="1"/>
</dbReference>
<keyword evidence="1" id="KW-0378">Hydrolase</keyword>
<organism evidence="4 5">
    <name type="scientific">Allacma fusca</name>
    <dbReference type="NCBI Taxonomy" id="39272"/>
    <lineage>
        <taxon>Eukaryota</taxon>
        <taxon>Metazoa</taxon>
        <taxon>Ecdysozoa</taxon>
        <taxon>Arthropoda</taxon>
        <taxon>Hexapoda</taxon>
        <taxon>Collembola</taxon>
        <taxon>Symphypleona</taxon>
        <taxon>Sminthuridae</taxon>
        <taxon>Allacma</taxon>
    </lineage>
</organism>
<protein>
    <recommendedName>
        <fullName evidence="3">Nudix hydrolase domain-containing protein</fullName>
    </recommendedName>
</protein>
<evidence type="ECO:0000259" key="3">
    <source>
        <dbReference type="PROSITE" id="PS51462"/>
    </source>
</evidence>
<evidence type="ECO:0000313" key="4">
    <source>
        <dbReference type="EMBL" id="CAG7673445.1"/>
    </source>
</evidence>
<sequence length="176" mass="20075">MTLIVSVVLALLAFTSVASGSVLKNIQAKQKVEDIGGFVMFRKLDGRKLEYLLLEKKSEPGDWSPPKGHIEDTEIPVNAAYRETREETGLLPQHYRPYFGLEDYFEYETSDDVLKKVTLWPAELLDATRPIVISPESRDYKWADTTETLRIIKKQYKQAYVNLVAALECEINLTSC</sequence>
<evidence type="ECO:0000256" key="1">
    <source>
        <dbReference type="ARBA" id="ARBA00022801"/>
    </source>
</evidence>
<feature type="chain" id="PRO_5035156015" description="Nudix hydrolase domain-containing protein" evidence="2">
    <location>
        <begin position="21"/>
        <end position="176"/>
    </location>
</feature>
<feature type="domain" description="Nudix hydrolase" evidence="3">
    <location>
        <begin position="30"/>
        <end position="165"/>
    </location>
</feature>
<dbReference type="Pfam" id="PF00293">
    <property type="entry name" value="NUDIX"/>
    <property type="match status" value="1"/>
</dbReference>
<dbReference type="PANTHER" id="PTHR21340">
    <property type="entry name" value="DIADENOSINE 5,5-P1,P4-TETRAPHOSPHATE PYROPHOSPHOHYDROLASE MUTT"/>
    <property type="match status" value="1"/>
</dbReference>
<dbReference type="PANTHER" id="PTHR21340:SF0">
    <property type="entry name" value="BIS(5'-NUCLEOSYL)-TETRAPHOSPHATASE [ASYMMETRICAL]"/>
    <property type="match status" value="1"/>
</dbReference>
<gene>
    <name evidence="4" type="ORF">AFUS01_LOCUS2276</name>
</gene>
<comment type="caution">
    <text evidence="4">The sequence shown here is derived from an EMBL/GenBank/DDBJ whole genome shotgun (WGS) entry which is preliminary data.</text>
</comment>
<dbReference type="GO" id="GO:0006167">
    <property type="term" value="P:AMP biosynthetic process"/>
    <property type="evidence" value="ECO:0007669"/>
    <property type="project" value="TreeGrafter"/>
</dbReference>
<accession>A0A8J2J1V5</accession>
<dbReference type="GO" id="GO:0004081">
    <property type="term" value="F:bis(5'-nucleosyl)-tetraphosphatase (asymmetrical) activity"/>
    <property type="evidence" value="ECO:0007669"/>
    <property type="project" value="TreeGrafter"/>
</dbReference>
<keyword evidence="5" id="KW-1185">Reference proteome</keyword>
<feature type="signal peptide" evidence="2">
    <location>
        <begin position="1"/>
        <end position="20"/>
    </location>
</feature>
<keyword evidence="2" id="KW-0732">Signal</keyword>
<reference evidence="4" key="1">
    <citation type="submission" date="2021-06" db="EMBL/GenBank/DDBJ databases">
        <authorList>
            <person name="Hodson N. C."/>
            <person name="Mongue J. A."/>
            <person name="Jaron S. K."/>
        </authorList>
    </citation>
    <scope>NUCLEOTIDE SEQUENCE</scope>
</reference>
<proteinExistence type="predicted"/>
<dbReference type="InterPro" id="IPR020084">
    <property type="entry name" value="NUDIX_hydrolase_CS"/>
</dbReference>
<name>A0A8J2J1V5_9HEXA</name>